<gene>
    <name evidence="1" type="ORF">GCM10007175_05620</name>
</gene>
<reference evidence="2" key="1">
    <citation type="journal article" date="2019" name="Int. J. Syst. Evol. Microbiol.">
        <title>The Global Catalogue of Microorganisms (GCM) 10K type strain sequencing project: providing services to taxonomists for standard genome sequencing and annotation.</title>
        <authorList>
            <consortium name="The Broad Institute Genomics Platform"/>
            <consortium name="The Broad Institute Genome Sequencing Center for Infectious Disease"/>
            <person name="Wu L."/>
            <person name="Ma J."/>
        </authorList>
    </citation>
    <scope>NUCLEOTIDE SEQUENCE [LARGE SCALE GENOMIC DNA]</scope>
    <source>
        <strain evidence="2">CGMCC 1.3601</strain>
    </source>
</reference>
<evidence type="ECO:0000313" key="2">
    <source>
        <dbReference type="Proteomes" id="UP000658754"/>
    </source>
</evidence>
<keyword evidence="2" id="KW-1185">Reference proteome</keyword>
<accession>A0ABQ2CAX8</accession>
<dbReference type="EMBL" id="BMKV01000001">
    <property type="protein sequence ID" value="GGI71635.1"/>
    <property type="molecule type" value="Genomic_DNA"/>
</dbReference>
<comment type="caution">
    <text evidence="1">The sequence shown here is derived from an EMBL/GenBank/DDBJ whole genome shotgun (WGS) entry which is preliminary data.</text>
</comment>
<dbReference type="Proteomes" id="UP000658754">
    <property type="component" value="Unassembled WGS sequence"/>
</dbReference>
<sequence>MVFLLRGGFVAVALGLMLLVPLASVDEPRPAKFGWHMYAAAVHLPDIEIRLSDGSIEERNIGDIASGFRPEIDYFLPVAKHICEREPNVDSVQLTRSAPQHRAVYSCTSF</sequence>
<name>A0ABQ2CAX8_9MICC</name>
<organism evidence="1 2">
    <name type="scientific">Pseudarthrobacter scleromae</name>
    <dbReference type="NCBI Taxonomy" id="158897"/>
    <lineage>
        <taxon>Bacteria</taxon>
        <taxon>Bacillati</taxon>
        <taxon>Actinomycetota</taxon>
        <taxon>Actinomycetes</taxon>
        <taxon>Micrococcales</taxon>
        <taxon>Micrococcaceae</taxon>
        <taxon>Pseudarthrobacter</taxon>
    </lineage>
</organism>
<protein>
    <submittedName>
        <fullName evidence="1">Uncharacterized protein</fullName>
    </submittedName>
</protein>
<proteinExistence type="predicted"/>
<evidence type="ECO:0000313" key="1">
    <source>
        <dbReference type="EMBL" id="GGI71635.1"/>
    </source>
</evidence>